<feature type="transmembrane region" description="Helical" evidence="7">
    <location>
        <begin position="185"/>
        <end position="201"/>
    </location>
</feature>
<evidence type="ECO:0000313" key="9">
    <source>
        <dbReference type="EMBL" id="TPE62301.1"/>
    </source>
</evidence>
<dbReference type="GO" id="GO:0030091">
    <property type="term" value="P:protein repair"/>
    <property type="evidence" value="ECO:0007669"/>
    <property type="project" value="UniProtKB-UniRule"/>
</dbReference>
<proteinExistence type="inferred from homology"/>
<evidence type="ECO:0000256" key="6">
    <source>
        <dbReference type="ARBA" id="ARBA00023136"/>
    </source>
</evidence>
<keyword evidence="7" id="KW-0349">Heme</keyword>
<organism evidence="9 10">
    <name type="scientific">Sandaracinobacter neustonicus</name>
    <dbReference type="NCBI Taxonomy" id="1715348"/>
    <lineage>
        <taxon>Bacteria</taxon>
        <taxon>Pseudomonadati</taxon>
        <taxon>Pseudomonadota</taxon>
        <taxon>Alphaproteobacteria</taxon>
        <taxon>Sphingomonadales</taxon>
        <taxon>Sphingosinicellaceae</taxon>
        <taxon>Sandaracinobacter</taxon>
    </lineage>
</organism>
<dbReference type="HAMAP" id="MF_01207">
    <property type="entry name" value="MsrQ"/>
    <property type="match status" value="1"/>
</dbReference>
<keyword evidence="6 7" id="KW-0472">Membrane</keyword>
<dbReference type="EMBL" id="VFSU01000019">
    <property type="protein sequence ID" value="TPE62301.1"/>
    <property type="molecule type" value="Genomic_DNA"/>
</dbReference>
<comment type="caution">
    <text evidence="7">Lacks conserved residue(s) required for the propagation of feature annotation.</text>
</comment>
<name>A0A501XNQ8_9SPHN</name>
<comment type="function">
    <text evidence="7">Part of the MsrPQ system that repairs oxidized periplasmic proteins containing methionine sulfoxide residues (Met-O), using respiratory chain electrons. Thus protects these proteins from oxidative-stress damage caused by reactive species of oxygen and chlorine generated by the host defense mechanisms. MsrPQ is essential for the maintenance of envelope integrity under bleach stress, rescuing a wide series of structurally unrelated periplasmic proteins from methionine oxidation. MsrQ provides electrons for reduction to the reductase catalytic subunit MsrP, using the quinone pool of the respiratory chain.</text>
</comment>
<evidence type="ECO:0000256" key="1">
    <source>
        <dbReference type="ARBA" id="ARBA00004141"/>
    </source>
</evidence>
<evidence type="ECO:0000256" key="2">
    <source>
        <dbReference type="ARBA" id="ARBA00022448"/>
    </source>
</evidence>
<dbReference type="RefSeq" id="WP_140927727.1">
    <property type="nucleotide sequence ID" value="NZ_VFSU01000019.1"/>
</dbReference>
<comment type="subunit">
    <text evidence="7">Heterodimer of a catalytic subunit (MsrP) and a heme-binding subunit (MsrQ).</text>
</comment>
<gene>
    <name evidence="7" type="primary">msrQ</name>
    <name evidence="9" type="ORF">FJQ54_07185</name>
</gene>
<keyword evidence="7" id="KW-0249">Electron transport</keyword>
<comment type="similarity">
    <text evidence="7">Belongs to the MsrQ family.</text>
</comment>
<accession>A0A501XNQ8</accession>
<protein>
    <recommendedName>
        <fullName evidence="7">Protein-methionine-sulfoxide reductase heme-binding subunit MsrQ</fullName>
    </recommendedName>
    <alternativeName>
        <fullName evidence="7">Flavocytochrome MsrQ</fullName>
    </alternativeName>
</protein>
<evidence type="ECO:0000256" key="5">
    <source>
        <dbReference type="ARBA" id="ARBA00023004"/>
    </source>
</evidence>
<dbReference type="Pfam" id="PF01794">
    <property type="entry name" value="Ferric_reduct"/>
    <property type="match status" value="1"/>
</dbReference>
<keyword evidence="5 7" id="KW-0408">Iron</keyword>
<dbReference type="GO" id="GO:0010181">
    <property type="term" value="F:FMN binding"/>
    <property type="evidence" value="ECO:0007669"/>
    <property type="project" value="UniProtKB-UniRule"/>
</dbReference>
<evidence type="ECO:0000256" key="4">
    <source>
        <dbReference type="ARBA" id="ARBA00022989"/>
    </source>
</evidence>
<keyword evidence="7" id="KW-1003">Cell membrane</keyword>
<dbReference type="Proteomes" id="UP000319897">
    <property type="component" value="Unassembled WGS sequence"/>
</dbReference>
<comment type="cofactor">
    <cofactor evidence="7">
        <name>heme b</name>
        <dbReference type="ChEBI" id="CHEBI:60344"/>
    </cofactor>
    <text evidence="7">Binds 1 heme b (iron(II)-protoporphyrin IX) group per subunit.</text>
</comment>
<dbReference type="InterPro" id="IPR022837">
    <property type="entry name" value="MsrQ-like"/>
</dbReference>
<dbReference type="AlphaFoldDB" id="A0A501XNQ8"/>
<keyword evidence="3 7" id="KW-0812">Transmembrane</keyword>
<feature type="transmembrane region" description="Helical" evidence="7">
    <location>
        <begin position="124"/>
        <end position="140"/>
    </location>
</feature>
<keyword evidence="2 7" id="KW-0813">Transport</keyword>
<dbReference type="PANTHER" id="PTHR36964">
    <property type="entry name" value="PROTEIN-METHIONINE-SULFOXIDE REDUCTASE HEME-BINDING SUBUNIT MSRQ"/>
    <property type="match status" value="1"/>
</dbReference>
<dbReference type="GO" id="GO:0005886">
    <property type="term" value="C:plasma membrane"/>
    <property type="evidence" value="ECO:0007669"/>
    <property type="project" value="UniProtKB-SubCell"/>
</dbReference>
<comment type="cofactor">
    <cofactor evidence="7">
        <name>FMN</name>
        <dbReference type="ChEBI" id="CHEBI:58210"/>
    </cofactor>
    <text evidence="7">Binds 1 FMN per subunit.</text>
</comment>
<dbReference type="OrthoDB" id="9788328at2"/>
<evidence type="ECO:0000256" key="7">
    <source>
        <dbReference type="HAMAP-Rule" id="MF_01207"/>
    </source>
</evidence>
<keyword evidence="4 7" id="KW-1133">Transmembrane helix</keyword>
<evidence type="ECO:0000313" key="10">
    <source>
        <dbReference type="Proteomes" id="UP000319897"/>
    </source>
</evidence>
<dbReference type="GO" id="GO:0016679">
    <property type="term" value="F:oxidoreductase activity, acting on diphenols and related substances as donors"/>
    <property type="evidence" value="ECO:0007669"/>
    <property type="project" value="TreeGrafter"/>
</dbReference>
<dbReference type="GO" id="GO:0020037">
    <property type="term" value="F:heme binding"/>
    <property type="evidence" value="ECO:0007669"/>
    <property type="project" value="UniProtKB-UniRule"/>
</dbReference>
<dbReference type="GO" id="GO:0009055">
    <property type="term" value="F:electron transfer activity"/>
    <property type="evidence" value="ECO:0007669"/>
    <property type="project" value="UniProtKB-UniRule"/>
</dbReference>
<feature type="transmembrane region" description="Helical" evidence="7">
    <location>
        <begin position="55"/>
        <end position="76"/>
    </location>
</feature>
<dbReference type="GO" id="GO:0046872">
    <property type="term" value="F:metal ion binding"/>
    <property type="evidence" value="ECO:0007669"/>
    <property type="project" value="UniProtKB-KW"/>
</dbReference>
<keyword evidence="10" id="KW-1185">Reference proteome</keyword>
<keyword evidence="7" id="KW-0288">FMN</keyword>
<reference evidence="9 10" key="1">
    <citation type="submission" date="2019-06" db="EMBL/GenBank/DDBJ databases">
        <authorList>
            <person name="Lee I."/>
            <person name="Jang G.I."/>
            <person name="Hwang C.Y."/>
        </authorList>
    </citation>
    <scope>NUCLEOTIDE SEQUENCE [LARGE SCALE GENOMIC DNA]</scope>
    <source>
        <strain evidence="9 10">PAMC 28131</strain>
    </source>
</reference>
<keyword evidence="7" id="KW-0479">Metal-binding</keyword>
<keyword evidence="7" id="KW-0285">Flavoprotein</keyword>
<evidence type="ECO:0000259" key="8">
    <source>
        <dbReference type="Pfam" id="PF01794"/>
    </source>
</evidence>
<comment type="subcellular location">
    <subcellularLocation>
        <location evidence="7">Cell membrane</location>
        <topology evidence="7">Multi-pass membrane protein</topology>
    </subcellularLocation>
    <subcellularLocation>
        <location evidence="1">Membrane</location>
        <topology evidence="1">Multi-pass membrane protein</topology>
    </subcellularLocation>
</comment>
<comment type="caution">
    <text evidence="9">The sequence shown here is derived from an EMBL/GenBank/DDBJ whole genome shotgun (WGS) entry which is preliminary data.</text>
</comment>
<evidence type="ECO:0000256" key="3">
    <source>
        <dbReference type="ARBA" id="ARBA00022692"/>
    </source>
</evidence>
<dbReference type="InterPro" id="IPR013130">
    <property type="entry name" value="Fe3_Rdtase_TM_dom"/>
</dbReference>
<sequence>MARLNAPPVWLKPAAHLLAALPGLWLLAGWAELLWLDPASLRLSADPVAHTHNALGLQALRLLIATLAVTPLFRLSRWTPIMSLRRPLGLWAFAYAALHLAFYLAMELDFSLSALWREALKKPFIFFGLAAFLSLLPLAATSTRRAIKALGGRRWQALHRLVYVAGIAASIHFILRVKGFQPEPYLYAALLILLLAARLLPNRKRPNRAPQPTA</sequence>
<dbReference type="PANTHER" id="PTHR36964:SF1">
    <property type="entry name" value="PROTEIN-METHIONINE-SULFOXIDE REDUCTASE HEME-BINDING SUBUNIT MSRQ"/>
    <property type="match status" value="1"/>
</dbReference>
<feature type="transmembrane region" description="Helical" evidence="7">
    <location>
        <begin position="88"/>
        <end position="104"/>
    </location>
</feature>
<feature type="domain" description="Ferric oxidoreductase" evidence="8">
    <location>
        <begin position="56"/>
        <end position="168"/>
    </location>
</feature>
<feature type="transmembrane region" description="Helical" evidence="7">
    <location>
        <begin position="161"/>
        <end position="179"/>
    </location>
</feature>